<dbReference type="EMBL" id="CP109071">
    <property type="protein sequence ID" value="WSA32659.1"/>
    <property type="molecule type" value="Genomic_DNA"/>
</dbReference>
<protein>
    <submittedName>
        <fullName evidence="1">Uncharacterized protein</fullName>
    </submittedName>
</protein>
<keyword evidence="2" id="KW-1185">Reference proteome</keyword>
<accession>A0ABZ1EFV5</accession>
<proteinExistence type="predicted"/>
<gene>
    <name evidence="1" type="ORF">OIE14_00775</name>
</gene>
<evidence type="ECO:0000313" key="1">
    <source>
        <dbReference type="EMBL" id="WSA32659.1"/>
    </source>
</evidence>
<reference evidence="1 2" key="1">
    <citation type="submission" date="2022-10" db="EMBL/GenBank/DDBJ databases">
        <title>The complete genomes of actinobacterial strains from the NBC collection.</title>
        <authorList>
            <person name="Joergensen T.S."/>
            <person name="Alvarez Arevalo M."/>
            <person name="Sterndorff E.B."/>
            <person name="Faurdal D."/>
            <person name="Vuksanovic O."/>
            <person name="Mourched A.-S."/>
            <person name="Charusanti P."/>
            <person name="Shaw S."/>
            <person name="Blin K."/>
            <person name="Weber T."/>
        </authorList>
    </citation>
    <scope>NUCLEOTIDE SEQUENCE [LARGE SCALE GENOMIC DNA]</scope>
    <source>
        <strain evidence="1 2">NBC 01809</strain>
    </source>
</reference>
<dbReference type="Proteomes" id="UP001334804">
    <property type="component" value="Chromosome"/>
</dbReference>
<sequence>MSQFEARTKPLVLALMEAAAGGWSAVVSPDEAARLATWAVKTALMRELSAGTLVDRTESYTHLRQQVLPPPECKVWLGRHAGELDFNVKQASVRVRRFDRPWDQGEVRNVLWSCLTFGGLSFLVYVVDGWGVPSPSRDPTRWRPLWPQAAEVRFPARFDVSGGDVLEAVTVQAPSLHLPDLPVFEHHPDGIQRHRRN</sequence>
<dbReference type="RefSeq" id="WP_326564243.1">
    <property type="nucleotide sequence ID" value="NZ_CP109071.1"/>
</dbReference>
<name>A0ABZ1EFV5_9ACTN</name>
<organism evidence="1 2">
    <name type="scientific">Micromonospora peucetia</name>
    <dbReference type="NCBI Taxonomy" id="47871"/>
    <lineage>
        <taxon>Bacteria</taxon>
        <taxon>Bacillati</taxon>
        <taxon>Actinomycetota</taxon>
        <taxon>Actinomycetes</taxon>
        <taxon>Micromonosporales</taxon>
        <taxon>Micromonosporaceae</taxon>
        <taxon>Micromonospora</taxon>
    </lineage>
</organism>
<evidence type="ECO:0000313" key="2">
    <source>
        <dbReference type="Proteomes" id="UP001334804"/>
    </source>
</evidence>